<dbReference type="AlphaFoldDB" id="A0A1F6VQ74"/>
<proteinExistence type="predicted"/>
<comment type="caution">
    <text evidence="1">The sequence shown here is derived from an EMBL/GenBank/DDBJ whole genome shotgun (WGS) entry which is preliminary data.</text>
</comment>
<reference evidence="1 2" key="1">
    <citation type="journal article" date="2016" name="Nat. Commun.">
        <title>Thousands of microbial genomes shed light on interconnected biogeochemical processes in an aquifer system.</title>
        <authorList>
            <person name="Anantharaman K."/>
            <person name="Brown C.T."/>
            <person name="Hug L.A."/>
            <person name="Sharon I."/>
            <person name="Castelle C.J."/>
            <person name="Probst A.J."/>
            <person name="Thomas B.C."/>
            <person name="Singh A."/>
            <person name="Wilkins M.J."/>
            <person name="Karaoz U."/>
            <person name="Brodie E.L."/>
            <person name="Williams K.H."/>
            <person name="Hubbard S.S."/>
            <person name="Banfield J.F."/>
        </authorList>
    </citation>
    <scope>NUCLEOTIDE SEQUENCE [LARGE SCALE GENOMIC DNA]</scope>
</reference>
<protein>
    <recommendedName>
        <fullName evidence="3">Ig-like domain-containing protein</fullName>
    </recommendedName>
</protein>
<organism evidence="1 2">
    <name type="scientific">Candidatus Nomurabacteria bacterium RIFCSPHIGHO2_02_FULL_38_15</name>
    <dbReference type="NCBI Taxonomy" id="1801752"/>
    <lineage>
        <taxon>Bacteria</taxon>
        <taxon>Candidatus Nomuraibacteriota</taxon>
    </lineage>
</organism>
<dbReference type="Proteomes" id="UP000179686">
    <property type="component" value="Unassembled WGS sequence"/>
</dbReference>
<dbReference type="EMBL" id="MFUC01000024">
    <property type="protein sequence ID" value="OGI71719.1"/>
    <property type="molecule type" value="Genomic_DNA"/>
</dbReference>
<accession>A0A1F6VQ74</accession>
<name>A0A1F6VQ74_9BACT</name>
<gene>
    <name evidence="1" type="ORF">A3J61_02565</name>
</gene>
<evidence type="ECO:0000313" key="2">
    <source>
        <dbReference type="Proteomes" id="UP000179686"/>
    </source>
</evidence>
<evidence type="ECO:0000313" key="1">
    <source>
        <dbReference type="EMBL" id="OGI71719.1"/>
    </source>
</evidence>
<evidence type="ECO:0008006" key="3">
    <source>
        <dbReference type="Google" id="ProtNLM"/>
    </source>
</evidence>
<dbReference type="STRING" id="1801752.A3J61_02565"/>
<sequence length="627" mass="66969">MNNNLIKFLKTSFFAVAFVLVFILVGAFGFAQKTSAAVSDHVLHGYIWSDNIGWISLNCEDRGGNVCATSDYKVVINYTTGVLSGHGWSSNIGWVSFNGSDVSDCQFKDYGCQATAVLSNSGAKSAAFPHVVGWARALSHNNAWDGYISLSCYNKGCGASPDNYGVVLPNDGSKTITDNGNITGKAWGSTVTGWLDFQYVTVTKGSSELVLRAFAPDTDPSKQFTTTVISVANVNDKIDLQWYSPTDTAYDSCVGTGAGDANYWDNNQNNSFSTTSPASLQNVGVLNDPTTFQIECFAGAKSDIATVVVDIDYQWGLGMTAKPPYILPGMNSLFEWATTGSVPVGTTCDSGGWALTNEGTQKGESWVNAIMYNISRSYTCTPPPPDDPKTATAEVKVLQIDNYGTDTCFKKSNGGPTISWLSKGAQSCKIIDPNSNETAIGVTGTKLFSGGAGDYKIVCTGGAYSVDQTLTATECAPDYTMVPLNSCNGKAGQETDNAFQPYGGLGQYRALVKVDSVPEQGFSTQLKYKFTAPNGWALNNWTIGGAGWSRIGMTDEYETQFSSNYAATIEILAPSKAAVTNYLNSKPKKTETFVVNGEAFLMSLPHSAGYTICAPDGGNTKPKFIEQ</sequence>